<protein>
    <submittedName>
        <fullName evidence="2">Antibiotic biosynthesis monooxygenase</fullName>
    </submittedName>
</protein>
<dbReference type="RefSeq" id="WP_236259783.1">
    <property type="nucleotide sequence ID" value="NZ_BNEK01000005.1"/>
</dbReference>
<dbReference type="Pfam" id="PF03992">
    <property type="entry name" value="ABM"/>
    <property type="match status" value="1"/>
</dbReference>
<dbReference type="PROSITE" id="PS51725">
    <property type="entry name" value="ABM"/>
    <property type="match status" value="1"/>
</dbReference>
<gene>
    <name evidence="2" type="ORF">TPA0910_85070</name>
</gene>
<keyword evidence="2" id="KW-0560">Oxidoreductase</keyword>
<organism evidence="2 3">
    <name type="scientific">Streptomyces hygroscopicus</name>
    <dbReference type="NCBI Taxonomy" id="1912"/>
    <lineage>
        <taxon>Bacteria</taxon>
        <taxon>Bacillati</taxon>
        <taxon>Actinomycetota</taxon>
        <taxon>Actinomycetes</taxon>
        <taxon>Kitasatosporales</taxon>
        <taxon>Streptomycetaceae</taxon>
        <taxon>Streptomyces</taxon>
        <taxon>Streptomyces violaceusniger group</taxon>
    </lineage>
</organism>
<dbReference type="Proteomes" id="UP001054854">
    <property type="component" value="Unassembled WGS sequence"/>
</dbReference>
<dbReference type="Gene3D" id="3.30.70.100">
    <property type="match status" value="1"/>
</dbReference>
<evidence type="ECO:0000259" key="1">
    <source>
        <dbReference type="PROSITE" id="PS51725"/>
    </source>
</evidence>
<dbReference type="GO" id="GO:0004497">
    <property type="term" value="F:monooxygenase activity"/>
    <property type="evidence" value="ECO:0007669"/>
    <property type="project" value="UniProtKB-KW"/>
</dbReference>
<keyword evidence="2" id="KW-0503">Monooxygenase</keyword>
<dbReference type="InterPro" id="IPR011008">
    <property type="entry name" value="Dimeric_a/b-barrel"/>
</dbReference>
<dbReference type="InterPro" id="IPR007138">
    <property type="entry name" value="ABM_dom"/>
</dbReference>
<dbReference type="SUPFAM" id="SSF54909">
    <property type="entry name" value="Dimeric alpha+beta barrel"/>
    <property type="match status" value="1"/>
</dbReference>
<reference evidence="2" key="1">
    <citation type="submission" date="2024-05" db="EMBL/GenBank/DDBJ databases">
        <title>Whole genome shotgun sequence of Streptomyces hygroscopicus NBRC 113678.</title>
        <authorList>
            <person name="Komaki H."/>
            <person name="Tamura T."/>
        </authorList>
    </citation>
    <scope>NUCLEOTIDE SEQUENCE</scope>
    <source>
        <strain evidence="2">N11-34</strain>
    </source>
</reference>
<evidence type="ECO:0000313" key="3">
    <source>
        <dbReference type="Proteomes" id="UP001054854"/>
    </source>
</evidence>
<accession>A0ABQ3UEP2</accession>
<keyword evidence="3" id="KW-1185">Reference proteome</keyword>
<name>A0ABQ3UEP2_STRHY</name>
<sequence length="118" mass="12685">MTSPATNISVTTGTPQITLVNVFTVAPERQNDLVEALDEATRSIFTKIPGFISANLHVSLDGTRVVNYAQWADEASYSAALQRPEVRSHVEHSAGIAQAYDPTLAQVWSVHHPDAAGS</sequence>
<proteinExistence type="predicted"/>
<dbReference type="EMBL" id="BNEK01000005">
    <property type="protein sequence ID" value="GHJ34074.1"/>
    <property type="molecule type" value="Genomic_DNA"/>
</dbReference>
<evidence type="ECO:0000313" key="2">
    <source>
        <dbReference type="EMBL" id="GHJ34074.1"/>
    </source>
</evidence>
<feature type="domain" description="ABM" evidence="1">
    <location>
        <begin position="17"/>
        <end position="107"/>
    </location>
</feature>
<comment type="caution">
    <text evidence="2">The sequence shown here is derived from an EMBL/GenBank/DDBJ whole genome shotgun (WGS) entry which is preliminary data.</text>
</comment>